<organism evidence="2 3">
    <name type="scientific">Alcaligenes xylosoxydans xylosoxydans</name>
    <name type="common">Achromobacter xylosoxidans</name>
    <dbReference type="NCBI Taxonomy" id="85698"/>
    <lineage>
        <taxon>Bacteria</taxon>
        <taxon>Pseudomonadati</taxon>
        <taxon>Pseudomonadota</taxon>
        <taxon>Betaproteobacteria</taxon>
        <taxon>Burkholderiales</taxon>
        <taxon>Alcaligenaceae</taxon>
        <taxon>Achromobacter</taxon>
    </lineage>
</organism>
<proteinExistence type="predicted"/>
<evidence type="ECO:0000313" key="3">
    <source>
        <dbReference type="Proteomes" id="UP000285324"/>
    </source>
</evidence>
<comment type="caution">
    <text evidence="2">The sequence shown here is derived from an EMBL/GenBank/DDBJ whole genome shotgun (WGS) entry which is preliminary data.</text>
</comment>
<feature type="compositionally biased region" description="Polar residues" evidence="1">
    <location>
        <begin position="22"/>
        <end position="42"/>
    </location>
</feature>
<protein>
    <submittedName>
        <fullName evidence="2">Uncharacterized protein</fullName>
    </submittedName>
</protein>
<name>A0A424WIX5_ALCXX</name>
<dbReference type="AlphaFoldDB" id="A0A424WIX5"/>
<accession>A0A424WIX5</accession>
<dbReference type="RefSeq" id="WP_059375267.1">
    <property type="nucleotide sequence ID" value="NZ_CP061008.1"/>
</dbReference>
<dbReference type="Proteomes" id="UP000285324">
    <property type="component" value="Unassembled WGS sequence"/>
</dbReference>
<feature type="region of interest" description="Disordered" evidence="1">
    <location>
        <begin position="22"/>
        <end position="47"/>
    </location>
</feature>
<sequence>MSIQTLSRYGVAIFAAALMAGCSSSGPKTSEQGAAKSYSSTARAGGECASRGKCIYKGAYESGERNYAEAEAKRLNIAELERLRRAFGN</sequence>
<dbReference type="OrthoDB" id="8665323at2"/>
<evidence type="ECO:0000256" key="1">
    <source>
        <dbReference type="SAM" id="MobiDB-lite"/>
    </source>
</evidence>
<gene>
    <name evidence="2" type="ORF">DY367_04245</name>
</gene>
<reference evidence="2 3" key="1">
    <citation type="submission" date="2018-08" db="EMBL/GenBank/DDBJ databases">
        <title>Achromobacter xylosoxidans Genome sequencing and assembly.</title>
        <authorList>
            <person name="Wang R."/>
            <person name="Rensing C."/>
            <person name="Li Y."/>
        </authorList>
    </citation>
    <scope>NUCLEOTIDE SEQUENCE [LARGE SCALE GENOMIC DNA]</scope>
    <source>
        <strain evidence="2 3">GD003A</strain>
    </source>
</reference>
<dbReference type="EMBL" id="QVXO01000004">
    <property type="protein sequence ID" value="RPJ93129.1"/>
    <property type="molecule type" value="Genomic_DNA"/>
</dbReference>
<evidence type="ECO:0000313" key="2">
    <source>
        <dbReference type="EMBL" id="RPJ93129.1"/>
    </source>
</evidence>